<organism evidence="2 3">
    <name type="scientific">Pseudoneobacillus rhizosphaerae</name>
    <dbReference type="NCBI Taxonomy" id="2880968"/>
    <lineage>
        <taxon>Bacteria</taxon>
        <taxon>Bacillati</taxon>
        <taxon>Bacillota</taxon>
        <taxon>Bacilli</taxon>
        <taxon>Bacillales</taxon>
        <taxon>Bacillaceae</taxon>
        <taxon>Pseudoneobacillus</taxon>
    </lineage>
</organism>
<dbReference type="AlphaFoldDB" id="A0A9C7G9D7"/>
<evidence type="ECO:0000313" key="3">
    <source>
        <dbReference type="Proteomes" id="UP000789845"/>
    </source>
</evidence>
<evidence type="ECO:0000256" key="1">
    <source>
        <dbReference type="SAM" id="MobiDB-lite"/>
    </source>
</evidence>
<gene>
    <name evidence="2" type="ORF">NEOCIP111885_01757</name>
</gene>
<proteinExistence type="predicted"/>
<comment type="caution">
    <text evidence="2">The sequence shown here is derived from an EMBL/GenBank/DDBJ whole genome shotgun (WGS) entry which is preliminary data.</text>
</comment>
<name>A0A9C7G9D7_9BACI</name>
<accession>A0A9C7G9D7</accession>
<dbReference type="EMBL" id="CAKJTG010000008">
    <property type="protein sequence ID" value="CAG9608065.1"/>
    <property type="molecule type" value="Genomic_DNA"/>
</dbReference>
<sequence>MAMRYDSRTCTVFQNWEWVVTGYTPVTTTTTRKSVTTTQRWKYYKAFDTWAKDGSLSYEGSNFVETVAPPYPGGASADGATITTNGEGYADVTTTSGGDPINGWGRSGDPTHNASSSISFDDGTYAGTLYLDSVSGSPSSPSYNGSYIGQTDSTSTSGSAYYSGDVPLKDSGGGGTDPTPSLGVTAKNITNTSVRATIENLMFEANYYHLFEMELWRGNEEEYLITQSWIDSSNQHYTSFDFSGLNSGSTYTLKGFVKSTSTGGRVHAGTKVFTTTGTAVTRPTNWSWSTLISSSTTYDLGGVLRADVVSATDWNNFTKRINEFRKYKLGEGKDYPFTNAVSKTSLTSNHYEEARLAISSMTNAPASVSTGEKGVNGKIMALSNALNQIT</sequence>
<keyword evidence="3" id="KW-1185">Reference proteome</keyword>
<feature type="region of interest" description="Disordered" evidence="1">
    <location>
        <begin position="158"/>
        <end position="182"/>
    </location>
</feature>
<dbReference type="Proteomes" id="UP000789845">
    <property type="component" value="Unassembled WGS sequence"/>
</dbReference>
<evidence type="ECO:0000313" key="2">
    <source>
        <dbReference type="EMBL" id="CAG9608065.1"/>
    </source>
</evidence>
<protein>
    <submittedName>
        <fullName evidence="2">Uncharacterized protein</fullName>
    </submittedName>
</protein>
<dbReference type="RefSeq" id="WP_230496313.1">
    <property type="nucleotide sequence ID" value="NZ_CAKJTG010000008.1"/>
</dbReference>
<reference evidence="2" key="1">
    <citation type="submission" date="2021-10" db="EMBL/GenBank/DDBJ databases">
        <authorList>
            <person name="Criscuolo A."/>
        </authorList>
    </citation>
    <scope>NUCLEOTIDE SEQUENCE</scope>
    <source>
        <strain evidence="2">CIP111885</strain>
    </source>
</reference>